<reference evidence="4" key="1">
    <citation type="journal article" date="2019" name="Int. J. Syst. Evol. Microbiol.">
        <title>The Global Catalogue of Microorganisms (GCM) 10K type strain sequencing project: providing services to taxonomists for standard genome sequencing and annotation.</title>
        <authorList>
            <consortium name="The Broad Institute Genomics Platform"/>
            <consortium name="The Broad Institute Genome Sequencing Center for Infectious Disease"/>
            <person name="Wu L."/>
            <person name="Ma J."/>
        </authorList>
    </citation>
    <scope>NUCLEOTIDE SEQUENCE [LARGE SCALE GENOMIC DNA]</scope>
    <source>
        <strain evidence="4">JCM 17460</strain>
    </source>
</reference>
<evidence type="ECO:0000256" key="2">
    <source>
        <dbReference type="SAM" id="SignalP"/>
    </source>
</evidence>
<evidence type="ECO:0000313" key="3">
    <source>
        <dbReference type="EMBL" id="GAA3543023.1"/>
    </source>
</evidence>
<keyword evidence="4" id="KW-1185">Reference proteome</keyword>
<feature type="region of interest" description="Disordered" evidence="1">
    <location>
        <begin position="143"/>
        <end position="164"/>
    </location>
</feature>
<feature type="signal peptide" evidence="2">
    <location>
        <begin position="1"/>
        <end position="27"/>
    </location>
</feature>
<proteinExistence type="predicted"/>
<feature type="chain" id="PRO_5046736451" evidence="2">
    <location>
        <begin position="28"/>
        <end position="1263"/>
    </location>
</feature>
<keyword evidence="2" id="KW-0732">Signal</keyword>
<organism evidence="3 4">
    <name type="scientific">Nocardioides daeguensis</name>
    <dbReference type="NCBI Taxonomy" id="908359"/>
    <lineage>
        <taxon>Bacteria</taxon>
        <taxon>Bacillati</taxon>
        <taxon>Actinomycetota</taxon>
        <taxon>Actinomycetes</taxon>
        <taxon>Propionibacteriales</taxon>
        <taxon>Nocardioidaceae</taxon>
        <taxon>Nocardioides</taxon>
    </lineage>
</organism>
<evidence type="ECO:0000313" key="4">
    <source>
        <dbReference type="Proteomes" id="UP001500301"/>
    </source>
</evidence>
<gene>
    <name evidence="3" type="ORF">GCM10022263_32720</name>
</gene>
<name>A0ABP6W0T9_9ACTN</name>
<feature type="compositionally biased region" description="Low complexity" evidence="1">
    <location>
        <begin position="27"/>
        <end position="40"/>
    </location>
</feature>
<evidence type="ECO:0000256" key="1">
    <source>
        <dbReference type="SAM" id="MobiDB-lite"/>
    </source>
</evidence>
<comment type="caution">
    <text evidence="3">The sequence shown here is derived from an EMBL/GenBank/DDBJ whole genome shotgun (WGS) entry which is preliminary data.</text>
</comment>
<protein>
    <submittedName>
        <fullName evidence="3">Uncharacterized protein</fullName>
    </submittedName>
</protein>
<accession>A0ABP6W0T9</accession>
<dbReference type="Proteomes" id="UP001500301">
    <property type="component" value="Unassembled WGS sequence"/>
</dbReference>
<dbReference type="EMBL" id="BAABBB010000018">
    <property type="protein sequence ID" value="GAA3543023.1"/>
    <property type="molecule type" value="Genomic_DNA"/>
</dbReference>
<feature type="region of interest" description="Disordered" evidence="1">
    <location>
        <begin position="25"/>
        <end position="56"/>
    </location>
</feature>
<sequence>MRPRILCAALATMAMLVVLVPPNAAQAEPGSPGTPAAGAAVTCDSPPESDGATPENRDRFVRLWSDRFADNAWRKSFVALKKVPDEILAEDFHALPEATKLWLSACLLDDLLATAGEQPTAQQRETYLTGVALVIFGKKSTEQMREDLNEPAPPPPADLPPVERDLTGQRLDAMSEELAEAPALTSAQQPRTTVAAPTAKASTNITAGAPSSFNDKLTALPAVPLVLNALDALLQEVSKIQGKLFTLPVINLLSPLFYRICAESPTMDLACSVSVPVGVPVPADVTGDKLPDVLATLTPLTNLIDVGAKFSVGRLNGNIDLPAHVFAVYDTPVVKKRVTVGIDGRGSTLGWSSSAKFVLKNVVDAITGDVQVAANVTTNHPGATQALTFGVKSLAGGSIGVPASEQDPMTGSVQLSPFPTTLDVGARLTHDSNRSKDTITLATPTPTRVDAVIDQAVTSGPIDSSRRFTATVDQLPSNVRIDLTRQDKHQNIEYTANSEIGFVQATDTTTPDVTKPAEVDHAVYQANGVPAHMQVDLNGKLIDYHASDTIDRVYAGVERINGDAITAEVRDIPDRATVVFDGKNAVLDWDASAATTSVVASAHLTGDTLDMDRDFDAGLTIDSIPAKWNASWADGNVLFEAPEAGIGAITANVTNHEEYQTLPGDHLTASYDEESGNLDASLRISDLRRVEFTKLPDTGNGGGFEAGLDMGDHGAFAFAGKVHAAAGDLEASGNLTNLPSSVTLRSEGGRITYTGDSHPDATISVAAGKKAALDATPTPPQVHGIAVRDGQSGTDKAVRAKVYLTGLPTGLDLNTTAGTYTLTGYHPTVDTLVVDAVLQALAPKPLSLQLQQGVPTATPVDITFGPITTATQPDGSHTIAVDYTASQPLGALTANATYDNTDEAQLDISAIPASIHVDAAFGADTKKVGVDMSQPISDITAAYKHVGDAEFAASVHLHDVPKTVDLTIGKDSSAGGGTTVDAPVFTMEADAPGLDIDAFASAAIADPVDADAAVALTVTNLGKLVTAALDGARLHITSAPATQAFALEAAGRVQKTIDLAWSSGDNPGDGLFQNSGNLSADLKIRRVTLGLTDFSDVNLRLGFTTGLDGTYGTFTFGQDSNLTVDLEEHFSIYIDWPDPLGSDTIPLVSIPHRTIPFGNVVPRWHINENVYGRIFHVPVLEFGIANCGVTFDARPAPGFTTSGNTFTLGQPTNDGSHTPAWLITPDINLLGFSLPDFGLDIIAYFLSPYGHGIDAYPECEWGP</sequence>